<feature type="region of interest" description="Disordered" evidence="1">
    <location>
        <begin position="91"/>
        <end position="113"/>
    </location>
</feature>
<protein>
    <submittedName>
        <fullName evidence="2">Pre-mRNA-splicing factor BRR1</fullName>
    </submittedName>
</protein>
<feature type="compositionally biased region" description="Polar residues" evidence="1">
    <location>
        <begin position="101"/>
        <end position="113"/>
    </location>
</feature>
<dbReference type="Gene3D" id="1.20.58.1070">
    <property type="match status" value="1"/>
</dbReference>
<organism evidence="2 3">
    <name type="scientific">Nakaseomyces bracarensis</name>
    <dbReference type="NCBI Taxonomy" id="273131"/>
    <lineage>
        <taxon>Eukaryota</taxon>
        <taxon>Fungi</taxon>
        <taxon>Dikarya</taxon>
        <taxon>Ascomycota</taxon>
        <taxon>Saccharomycotina</taxon>
        <taxon>Saccharomycetes</taxon>
        <taxon>Saccharomycetales</taxon>
        <taxon>Saccharomycetaceae</taxon>
        <taxon>Nakaseomyces</taxon>
    </lineage>
</organism>
<gene>
    <name evidence="2" type="ORF">RNJ44_02083</name>
</gene>
<sequence length="387" mass="44864">MGRSSKKNSSNNSNKIDGNEDNSNHIDPVFGQARAFNVKDPLVNPLVVEYLQDVRWEALKTNAISINAIPNKKINYGASIYDDDTIEEVGTEKDNKEKELSVSNKRLSPDQSTKTDNELLAQYQYSIDIWLKWYNDIYKKIWEDCYVFEGYDDTTMNQLLHLIKMYLSEKSNDNKITGFERHLLNILRDQYSSDDEVPENASLSIDVEWLQGAIKKMKSEKLRNIEDIKGFIQKSHKVAPKGIIEWYKYIMNNDPTHSNFVNMIDQSSLWTLVDYMTQEWLKDINKAQLGTQKRNQMSKWLLYLLLHIPTQLTAERTSKIRDLGKRGKKILDNRKNTNIFGAEDSIVLTDELKELSPLNPPKNLDMVSLVLMVVANEYGQRDLLELQ</sequence>
<dbReference type="EMBL" id="JBEVYD010000012">
    <property type="protein sequence ID" value="KAL3228996.1"/>
    <property type="molecule type" value="Genomic_DNA"/>
</dbReference>
<reference evidence="2 3" key="1">
    <citation type="submission" date="2024-05" db="EMBL/GenBank/DDBJ databases">
        <title>Long read based assembly of the Candida bracarensis genome reveals expanded adhesin content.</title>
        <authorList>
            <person name="Marcet-Houben M."/>
            <person name="Ksiezopolska E."/>
            <person name="Gabaldon T."/>
        </authorList>
    </citation>
    <scope>NUCLEOTIDE SEQUENCE [LARGE SCALE GENOMIC DNA]</scope>
    <source>
        <strain evidence="2 3">CBM6</strain>
    </source>
</reference>
<proteinExistence type="predicted"/>
<keyword evidence="3" id="KW-1185">Reference proteome</keyword>
<evidence type="ECO:0000313" key="3">
    <source>
        <dbReference type="Proteomes" id="UP001623330"/>
    </source>
</evidence>
<dbReference type="PRINTS" id="PR02039">
    <property type="entry name" value="SPLICEFRBRR1"/>
</dbReference>
<name>A0ABR4NMG3_9SACH</name>
<feature type="compositionally biased region" description="Basic and acidic residues" evidence="1">
    <location>
        <begin position="91"/>
        <end position="100"/>
    </location>
</feature>
<evidence type="ECO:0000256" key="1">
    <source>
        <dbReference type="SAM" id="MobiDB-lite"/>
    </source>
</evidence>
<accession>A0ABR4NMG3</accession>
<dbReference type="Proteomes" id="UP001623330">
    <property type="component" value="Unassembled WGS sequence"/>
</dbReference>
<evidence type="ECO:0000313" key="2">
    <source>
        <dbReference type="EMBL" id="KAL3228996.1"/>
    </source>
</evidence>
<dbReference type="InterPro" id="IPR023251">
    <property type="entry name" value="Brr1"/>
</dbReference>
<comment type="caution">
    <text evidence="2">The sequence shown here is derived from an EMBL/GenBank/DDBJ whole genome shotgun (WGS) entry which is preliminary data.</text>
</comment>
<feature type="region of interest" description="Disordered" evidence="1">
    <location>
        <begin position="1"/>
        <end position="26"/>
    </location>
</feature>
<dbReference type="Pfam" id="PF04938">
    <property type="entry name" value="SIP1"/>
    <property type="match status" value="1"/>
</dbReference>
<dbReference type="InterPro" id="IPR035426">
    <property type="entry name" value="Gemin2/Brr1"/>
</dbReference>